<accession>A0A7W5AX95</accession>
<keyword evidence="1" id="KW-0732">Signal</keyword>
<evidence type="ECO:0000259" key="2">
    <source>
        <dbReference type="PROSITE" id="PS51272"/>
    </source>
</evidence>
<organism evidence="3 4">
    <name type="scientific">Paenibacillus phyllosphaerae</name>
    <dbReference type="NCBI Taxonomy" id="274593"/>
    <lineage>
        <taxon>Bacteria</taxon>
        <taxon>Bacillati</taxon>
        <taxon>Bacillota</taxon>
        <taxon>Bacilli</taxon>
        <taxon>Bacillales</taxon>
        <taxon>Paenibacillaceae</taxon>
        <taxon>Paenibacillus</taxon>
    </lineage>
</organism>
<proteinExistence type="predicted"/>
<dbReference type="Proteomes" id="UP000570361">
    <property type="component" value="Unassembled WGS sequence"/>
</dbReference>
<dbReference type="EMBL" id="JACHXK010000004">
    <property type="protein sequence ID" value="MBB3110438.1"/>
    <property type="molecule type" value="Genomic_DNA"/>
</dbReference>
<dbReference type="Pfam" id="PF00395">
    <property type="entry name" value="SLH"/>
    <property type="match status" value="2"/>
</dbReference>
<feature type="domain" description="SLH" evidence="2">
    <location>
        <begin position="176"/>
        <end position="239"/>
    </location>
</feature>
<keyword evidence="4" id="KW-1185">Reference proteome</keyword>
<evidence type="ECO:0000313" key="3">
    <source>
        <dbReference type="EMBL" id="MBB3110438.1"/>
    </source>
</evidence>
<feature type="chain" id="PRO_5030975782" evidence="1">
    <location>
        <begin position="34"/>
        <end position="905"/>
    </location>
</feature>
<feature type="signal peptide" evidence="1">
    <location>
        <begin position="1"/>
        <end position="33"/>
    </location>
</feature>
<dbReference type="PROSITE" id="PS51272">
    <property type="entry name" value="SLH"/>
    <property type="match status" value="2"/>
</dbReference>
<dbReference type="AlphaFoldDB" id="A0A7W5AX95"/>
<feature type="domain" description="SLH" evidence="2">
    <location>
        <begin position="38"/>
        <end position="101"/>
    </location>
</feature>
<dbReference type="RefSeq" id="WP_183600319.1">
    <property type="nucleotide sequence ID" value="NZ_JACHXK010000004.1"/>
</dbReference>
<evidence type="ECO:0000313" key="4">
    <source>
        <dbReference type="Proteomes" id="UP000570361"/>
    </source>
</evidence>
<gene>
    <name evidence="3" type="ORF">FHS18_002505</name>
</gene>
<comment type="caution">
    <text evidence="3">The sequence shown here is derived from an EMBL/GenBank/DDBJ whole genome shotgun (WGS) entry which is preliminary data.</text>
</comment>
<reference evidence="3 4" key="1">
    <citation type="submission" date="2020-08" db="EMBL/GenBank/DDBJ databases">
        <title>Genomic Encyclopedia of Type Strains, Phase III (KMG-III): the genomes of soil and plant-associated and newly described type strains.</title>
        <authorList>
            <person name="Whitman W."/>
        </authorList>
    </citation>
    <scope>NUCLEOTIDE SEQUENCE [LARGE SCALE GENOMIC DNA]</scope>
    <source>
        <strain evidence="3 4">CECT 5862</strain>
    </source>
</reference>
<name>A0A7W5AX95_9BACL</name>
<evidence type="ECO:0000256" key="1">
    <source>
        <dbReference type="SAM" id="SignalP"/>
    </source>
</evidence>
<dbReference type="InterPro" id="IPR001119">
    <property type="entry name" value="SLH_dom"/>
</dbReference>
<sequence length="905" mass="97273">MKFRSKWTRMVSLLTVCALIVSVFTVSGQKAEAAVSASSASFTDVAKTHWAAKHISKLALQGIVKGAATGKFMPSDNVSQQDAVIMAIRFLGKESEVEANEAVVFASGFEVSEYAKGYINLAFKLGLLIPDEEYNRLPVDPKKTWGTTSASREWITKLIVKSIDKKSLAEELDATASTFADASSIGNDYLGYVNAGVSLGLIKGVSDNKFDPSGLITRASIATIFSRAESQFPVDYAGQDSGIATKLTSDGITLFQENSDKSYTITSDTLIYRYDSEQLSSLDKLSLYTDFLLVADSSGNVLYLEQLKDEKHVETVSGTVDRVIPGSSIIWIWVNDEPIKVSYDSNLIVKDTSGNELKISDLVQDSEVTITRDTYRTNPLAVEIAVKSAPVNKTVEGVVSEVKVASNSLKLLYTANDASESFIVSPTVDVIYQGTISEAGLSSVKVGDNVKVEVKDSIVTKITVQSTTSAATITGTFQNASMTNLTINYMLNGKLEAKFMTDDVTVVIDGLTGATVSDLQQGDEIEISVNSVQKVTSIKALNRTIKVLNGATVLNYDADYNALQVRDALTNTTVSVDLTEATRITYNGTSMTLTSAEAMLVKNRKVSVGYTNGRAVFIEFVYQYSGTVLSVNATTKQLKLDLTNGSTVTMPLQYDSVELQGKSTATIADVKVGDTVTGILNTEQDKFITIKIHKGLQYEVTSVNTSGKKVTLKAIDGTTTTFDVSNWKLYNDGGESIAIGALAAGNVVNVNYTGNTADSLSVVSVRIGKVTAVATNKVTVTDYAGATFTVELGDSYTVIKDGVKLTTAAVLAAGDRVEVRKDATGQAQITILTGVSKLFWKYDSATNSLYVKRESLTDASYIYSVTSATKITQGTSSIVLTSLVEDNSVLLYFYQGQLIEIVKVS</sequence>
<protein>
    <submittedName>
        <fullName evidence="3">Uncharacterized DUF497 family protein/uncharacterized protein YjhX (UPF0386 family)</fullName>
    </submittedName>
</protein>